<dbReference type="AlphaFoldDB" id="A0A8T2VI14"/>
<dbReference type="PANTHER" id="PTHR34133">
    <property type="entry name" value="OS07G0633000 PROTEIN"/>
    <property type="match status" value="1"/>
</dbReference>
<dbReference type="Proteomes" id="UP000825935">
    <property type="component" value="Chromosome 1"/>
</dbReference>
<evidence type="ECO:0000313" key="2">
    <source>
        <dbReference type="Proteomes" id="UP000825935"/>
    </source>
</evidence>
<sequence>MATKLTSLSLHSVTVRSPQHRGHTRQRKFQPLVTCQSQNATSFSSSLGTDLPLRQYSEVPFQSYLEDRQRVFQALFPDKKRCEMLNDKEWRIYMLPLDFFFLSVNPVIDMRIVVQPPSSSLPIPVSKEVEKVLTLEATRWELRGLGYALKPSDFSLNIEGILFSEKRGRASRLRGHLKMSVSLVTPPSLALIPEELVKSVGESVLTHLLTSMKEKVNTKLLQDYREYAIEKSNTRQMKQVTASAQ</sequence>
<name>A0A8T2VI14_CERRI</name>
<evidence type="ECO:0008006" key="3">
    <source>
        <dbReference type="Google" id="ProtNLM"/>
    </source>
</evidence>
<dbReference type="PANTHER" id="PTHR34133:SF8">
    <property type="entry name" value="OS07G0633000 PROTEIN"/>
    <property type="match status" value="1"/>
</dbReference>
<proteinExistence type="predicted"/>
<reference evidence="1" key="1">
    <citation type="submission" date="2021-08" db="EMBL/GenBank/DDBJ databases">
        <title>WGS assembly of Ceratopteris richardii.</title>
        <authorList>
            <person name="Marchant D.B."/>
            <person name="Chen G."/>
            <person name="Jenkins J."/>
            <person name="Shu S."/>
            <person name="Leebens-Mack J."/>
            <person name="Grimwood J."/>
            <person name="Schmutz J."/>
            <person name="Soltis P."/>
            <person name="Soltis D."/>
            <person name="Chen Z.-H."/>
        </authorList>
    </citation>
    <scope>NUCLEOTIDE SEQUENCE</scope>
    <source>
        <strain evidence="1">Whitten #5841</strain>
        <tissue evidence="1">Leaf</tissue>
    </source>
</reference>
<dbReference type="OrthoDB" id="496281at2759"/>
<organism evidence="1 2">
    <name type="scientific">Ceratopteris richardii</name>
    <name type="common">Triangle waterfern</name>
    <dbReference type="NCBI Taxonomy" id="49495"/>
    <lineage>
        <taxon>Eukaryota</taxon>
        <taxon>Viridiplantae</taxon>
        <taxon>Streptophyta</taxon>
        <taxon>Embryophyta</taxon>
        <taxon>Tracheophyta</taxon>
        <taxon>Polypodiopsida</taxon>
        <taxon>Polypodiidae</taxon>
        <taxon>Polypodiales</taxon>
        <taxon>Pteridineae</taxon>
        <taxon>Pteridaceae</taxon>
        <taxon>Parkerioideae</taxon>
        <taxon>Ceratopteris</taxon>
    </lineage>
</organism>
<dbReference type="InterPro" id="IPR018971">
    <property type="entry name" value="DUF1997"/>
</dbReference>
<dbReference type="EMBL" id="CM035406">
    <property type="protein sequence ID" value="KAH7446890.1"/>
    <property type="molecule type" value="Genomic_DNA"/>
</dbReference>
<accession>A0A8T2VI14</accession>
<dbReference type="OMA" id="FRLKMRP"/>
<protein>
    <recommendedName>
        <fullName evidence="3">DUF1997 family protein</fullName>
    </recommendedName>
</protein>
<gene>
    <name evidence="1" type="ORF">KP509_01G080600</name>
</gene>
<dbReference type="Pfam" id="PF09366">
    <property type="entry name" value="DUF1997"/>
    <property type="match status" value="1"/>
</dbReference>
<evidence type="ECO:0000313" key="1">
    <source>
        <dbReference type="EMBL" id="KAH7446890.1"/>
    </source>
</evidence>
<keyword evidence="2" id="KW-1185">Reference proteome</keyword>
<comment type="caution">
    <text evidence="1">The sequence shown here is derived from an EMBL/GenBank/DDBJ whole genome shotgun (WGS) entry which is preliminary data.</text>
</comment>